<keyword evidence="4" id="KW-1185">Reference proteome</keyword>
<organism evidence="3 4">
    <name type="scientific">Kribbella orskensis</name>
    <dbReference type="NCBI Taxonomy" id="2512216"/>
    <lineage>
        <taxon>Bacteria</taxon>
        <taxon>Bacillati</taxon>
        <taxon>Actinomycetota</taxon>
        <taxon>Actinomycetes</taxon>
        <taxon>Propionibacteriales</taxon>
        <taxon>Kribbellaceae</taxon>
        <taxon>Kribbella</taxon>
    </lineage>
</organism>
<name>A0ABY2BBK6_9ACTN</name>
<dbReference type="PANTHER" id="PTHR39428">
    <property type="entry name" value="F420H(2)-DEPENDENT QUINONE REDUCTASE RV1261C"/>
    <property type="match status" value="1"/>
</dbReference>
<dbReference type="PANTHER" id="PTHR39428:SF3">
    <property type="entry name" value="DEAZAFLAVIN-DEPENDENT NITROREDUCTASE"/>
    <property type="match status" value="1"/>
</dbReference>
<comment type="catalytic activity">
    <reaction evidence="2">
        <text>oxidized coenzyme F420-(gamma-L-Glu)(n) + a quinol + H(+) = reduced coenzyme F420-(gamma-L-Glu)(n) + a quinone</text>
        <dbReference type="Rhea" id="RHEA:39663"/>
        <dbReference type="Rhea" id="RHEA-COMP:12939"/>
        <dbReference type="Rhea" id="RHEA-COMP:14378"/>
        <dbReference type="ChEBI" id="CHEBI:15378"/>
        <dbReference type="ChEBI" id="CHEBI:24646"/>
        <dbReference type="ChEBI" id="CHEBI:132124"/>
        <dbReference type="ChEBI" id="CHEBI:133980"/>
        <dbReference type="ChEBI" id="CHEBI:139511"/>
    </reaction>
</comment>
<dbReference type="RefSeq" id="WP_132193723.1">
    <property type="nucleotide sequence ID" value="NZ_SLWM01000019.1"/>
</dbReference>
<reference evidence="3 4" key="1">
    <citation type="journal article" date="2015" name="Stand. Genomic Sci.">
        <title>Genomic Encyclopedia of Bacterial and Archaeal Type Strains, Phase III: the genomes of soil and plant-associated and newly described type strains.</title>
        <authorList>
            <person name="Whitman W.B."/>
            <person name="Woyke T."/>
            <person name="Klenk H.P."/>
            <person name="Zhou Y."/>
            <person name="Lilburn T.G."/>
            <person name="Beck B.J."/>
            <person name="De Vos P."/>
            <person name="Vandamme P."/>
            <person name="Eisen J.A."/>
            <person name="Garrity G."/>
            <person name="Hugenholtz P."/>
            <person name="Kyrpides N.C."/>
        </authorList>
    </citation>
    <scope>NUCLEOTIDE SEQUENCE [LARGE SCALE GENOMIC DNA]</scope>
    <source>
        <strain evidence="3 4">VKM Ac-2538</strain>
    </source>
</reference>
<dbReference type="Proteomes" id="UP000295818">
    <property type="component" value="Unassembled WGS sequence"/>
</dbReference>
<dbReference type="Pfam" id="PF04075">
    <property type="entry name" value="F420H2_quin_red"/>
    <property type="match status" value="1"/>
</dbReference>
<accession>A0ABY2BBK6</accession>
<gene>
    <name evidence="3" type="ORF">EV644_119117</name>
</gene>
<dbReference type="NCBIfam" id="TIGR00026">
    <property type="entry name" value="hi_GC_TIGR00026"/>
    <property type="match status" value="1"/>
</dbReference>
<comment type="caution">
    <text evidence="3">The sequence shown here is derived from an EMBL/GenBank/DDBJ whole genome shotgun (WGS) entry which is preliminary data.</text>
</comment>
<evidence type="ECO:0000313" key="4">
    <source>
        <dbReference type="Proteomes" id="UP000295818"/>
    </source>
</evidence>
<dbReference type="InterPro" id="IPR012349">
    <property type="entry name" value="Split_barrel_FMN-bd"/>
</dbReference>
<evidence type="ECO:0000256" key="2">
    <source>
        <dbReference type="ARBA" id="ARBA00049106"/>
    </source>
</evidence>
<dbReference type="EMBL" id="SLWM01000019">
    <property type="protein sequence ID" value="TCO15004.1"/>
    <property type="molecule type" value="Genomic_DNA"/>
</dbReference>
<protein>
    <submittedName>
        <fullName evidence="3">Deazaflavin-dependent oxidoreductase (Nitroreductase family)</fullName>
    </submittedName>
</protein>
<comment type="similarity">
    <text evidence="1">Belongs to the F420H(2)-dependent quinone reductase family.</text>
</comment>
<evidence type="ECO:0000313" key="3">
    <source>
        <dbReference type="EMBL" id="TCO15004.1"/>
    </source>
</evidence>
<evidence type="ECO:0000256" key="1">
    <source>
        <dbReference type="ARBA" id="ARBA00008710"/>
    </source>
</evidence>
<dbReference type="Gene3D" id="2.30.110.10">
    <property type="entry name" value="Electron Transport, Fmn-binding Protein, Chain A"/>
    <property type="match status" value="1"/>
</dbReference>
<proteinExistence type="inferred from homology"/>
<dbReference type="InterPro" id="IPR004378">
    <property type="entry name" value="F420H2_quin_Rdtase"/>
</dbReference>
<sequence>MPSEDEYAPSPTAWVRSAVEKIEETGSTSVAGFGGRGVVLLTMRGAKSGKIRKVPLMRVEHDGVYVAVASLGGAPKNPVWYYNLKADPTVQLQDGEETGEYVAREIEGEEYELWWKRSVAAYPDYAEYQKKTTRKIPQFVLEPVQ</sequence>